<evidence type="ECO:0000313" key="2">
    <source>
        <dbReference type="EMBL" id="KUM47197.1"/>
    </source>
</evidence>
<name>A0A117NGR2_PICGL</name>
<protein>
    <submittedName>
        <fullName evidence="2">Uncharacterized protein</fullName>
    </submittedName>
</protein>
<organism evidence="2">
    <name type="scientific">Picea glauca</name>
    <name type="common">White spruce</name>
    <name type="synonym">Pinus glauca</name>
    <dbReference type="NCBI Taxonomy" id="3330"/>
    <lineage>
        <taxon>Eukaryota</taxon>
        <taxon>Viridiplantae</taxon>
        <taxon>Streptophyta</taxon>
        <taxon>Embryophyta</taxon>
        <taxon>Tracheophyta</taxon>
        <taxon>Spermatophyta</taxon>
        <taxon>Pinopsida</taxon>
        <taxon>Pinidae</taxon>
        <taxon>Conifers I</taxon>
        <taxon>Pinales</taxon>
        <taxon>Pinaceae</taxon>
        <taxon>Picea</taxon>
    </lineage>
</organism>
<proteinExistence type="predicted"/>
<dbReference type="EMBL" id="LKAM01000008">
    <property type="protein sequence ID" value="KUM47197.1"/>
    <property type="molecule type" value="Genomic_DNA"/>
</dbReference>
<accession>A0A117NGR2</accession>
<geneLocation type="mitochondrion" evidence="2"/>
<gene>
    <name evidence="2" type="ORF">ABT39_MTgene6203</name>
</gene>
<dbReference type="AlphaFoldDB" id="A0A117NGR2"/>
<sequence>MGAVQRLCAKKERRLKLVSQEETIAELKKLISRLRHEIDGKDQTIRRLQQCKPSLVANELQTSTLKKYDEGVMKIAVMEITL</sequence>
<comment type="caution">
    <text evidence="2">The sequence shown here is derived from an EMBL/GenBank/DDBJ whole genome shotgun (WGS) entry which is preliminary data.</text>
</comment>
<keyword evidence="2" id="KW-0496">Mitochondrion</keyword>
<feature type="coiled-coil region" evidence="1">
    <location>
        <begin position="17"/>
        <end position="44"/>
    </location>
</feature>
<evidence type="ECO:0000256" key="1">
    <source>
        <dbReference type="SAM" id="Coils"/>
    </source>
</evidence>
<keyword evidence="1" id="KW-0175">Coiled coil</keyword>
<reference evidence="2" key="1">
    <citation type="journal article" date="2015" name="Genome Biol. Evol.">
        <title>Organellar Genomes of White Spruce (Picea glauca): Assembly and Annotation.</title>
        <authorList>
            <person name="Jackman S.D."/>
            <person name="Warren R.L."/>
            <person name="Gibb E.A."/>
            <person name="Vandervalk B.P."/>
            <person name="Mohamadi H."/>
            <person name="Chu J."/>
            <person name="Raymond A."/>
            <person name="Pleasance S."/>
            <person name="Coope R."/>
            <person name="Wildung M.R."/>
            <person name="Ritland C.E."/>
            <person name="Bousquet J."/>
            <person name="Jones S.J."/>
            <person name="Bohlmann J."/>
            <person name="Birol I."/>
        </authorList>
    </citation>
    <scope>NUCLEOTIDE SEQUENCE [LARGE SCALE GENOMIC DNA]</scope>
    <source>
        <tissue evidence="2">Flushing bud</tissue>
    </source>
</reference>